<keyword evidence="2" id="KW-1133">Transmembrane helix</keyword>
<keyword evidence="5" id="KW-1185">Reference proteome</keyword>
<evidence type="ECO:0008006" key="6">
    <source>
        <dbReference type="Google" id="ProtNLM"/>
    </source>
</evidence>
<evidence type="ECO:0000256" key="1">
    <source>
        <dbReference type="SAM" id="MobiDB-lite"/>
    </source>
</evidence>
<dbReference type="PANTHER" id="PTHR47236:SF4">
    <property type="entry name" value="GENE 9195-RELATED"/>
    <property type="match status" value="1"/>
</dbReference>
<gene>
    <name evidence="4" type="ORF">Agub_g15744</name>
</gene>
<proteinExistence type="predicted"/>
<organism evidence="4 5">
    <name type="scientific">Astrephomene gubernaculifera</name>
    <dbReference type="NCBI Taxonomy" id="47775"/>
    <lineage>
        <taxon>Eukaryota</taxon>
        <taxon>Viridiplantae</taxon>
        <taxon>Chlorophyta</taxon>
        <taxon>core chlorophytes</taxon>
        <taxon>Chlorophyceae</taxon>
        <taxon>CS clade</taxon>
        <taxon>Chlamydomonadales</taxon>
        <taxon>Astrephomenaceae</taxon>
        <taxon>Astrephomene</taxon>
    </lineage>
</organism>
<name>A0AAD3HTB2_9CHLO</name>
<protein>
    <recommendedName>
        <fullName evidence="6">TNFR-Cys domain-containing protein</fullName>
    </recommendedName>
</protein>
<sequence>MRKAALQLYVGALLVTFQTLLGAAASTIALGDKCIIQDDCPAGKFCAQPPLSHLLPGCCESCWRCCLFPEVYGTAACSSRCSCGQAAACYDDAECGEAEFCGVLSSRLELPICRSCAQCRSDAQATSVTPSDGRSSSSAGRRAGGGSSSNGGNGGCAAACPSGALDANAVAAGVQRHYLYAAFAIAEDEGAAGGMAVRRDGVVTVTLDALRLWLNHSGVAPTLFPAFLQGLPVLRPAGAAADPRVTLAAFATRLAALSPPLDPMCPRPFLSTDGQEASSSSGSDGTSFQISSVSLPDYGASYEYEASSAMPATGTAAAAAGAGVWEGMPPPDSEGFDSVSTVVTASSANGTVRVVLPGCPCAASPAATEFRCPVGHRCSRAAWRSLPGDVLTLGTAALMRARCVDCGPGSVCPEGSYVEEEEDPRVIAGLDCPAGQFCPRPAQQKECPAGFFCPHRAVQPTTCDFTVAFSSKQQASPSSSASSSLTSAQQQEMLRRLRDEGQPLRGNYCPPGSDSPSTRCSPGHYCPNTSLQLPCPQRHYCRAESIAPTPCPPLTLCPATATDAPAVWPAATAVIGGVLAAAVAVAALLTWLDNVW</sequence>
<feature type="region of interest" description="Disordered" evidence="1">
    <location>
        <begin position="474"/>
        <end position="493"/>
    </location>
</feature>
<dbReference type="EMBL" id="BMAR01000084">
    <property type="protein sequence ID" value="GFR53044.1"/>
    <property type="molecule type" value="Genomic_DNA"/>
</dbReference>
<dbReference type="Proteomes" id="UP001054857">
    <property type="component" value="Unassembled WGS sequence"/>
</dbReference>
<feature type="transmembrane region" description="Helical" evidence="2">
    <location>
        <begin position="566"/>
        <end position="592"/>
    </location>
</feature>
<accession>A0AAD3HTB2</accession>
<dbReference type="AlphaFoldDB" id="A0AAD3HTB2"/>
<feature type="compositionally biased region" description="Low complexity" evidence="1">
    <location>
        <begin position="271"/>
        <end position="288"/>
    </location>
</feature>
<keyword evidence="3" id="KW-0732">Signal</keyword>
<evidence type="ECO:0000256" key="3">
    <source>
        <dbReference type="SAM" id="SignalP"/>
    </source>
</evidence>
<feature type="region of interest" description="Disordered" evidence="1">
    <location>
        <begin position="126"/>
        <end position="152"/>
    </location>
</feature>
<evidence type="ECO:0000313" key="4">
    <source>
        <dbReference type="EMBL" id="GFR53044.1"/>
    </source>
</evidence>
<comment type="caution">
    <text evidence="4">The sequence shown here is derived from an EMBL/GenBank/DDBJ whole genome shotgun (WGS) entry which is preliminary data.</text>
</comment>
<feature type="non-terminal residue" evidence="4">
    <location>
        <position position="596"/>
    </location>
</feature>
<evidence type="ECO:0000256" key="2">
    <source>
        <dbReference type="SAM" id="Phobius"/>
    </source>
</evidence>
<feature type="signal peptide" evidence="3">
    <location>
        <begin position="1"/>
        <end position="25"/>
    </location>
</feature>
<evidence type="ECO:0000313" key="5">
    <source>
        <dbReference type="Proteomes" id="UP001054857"/>
    </source>
</evidence>
<feature type="compositionally biased region" description="Gly residues" evidence="1">
    <location>
        <begin position="142"/>
        <end position="152"/>
    </location>
</feature>
<feature type="compositionally biased region" description="Low complexity" evidence="1">
    <location>
        <begin position="474"/>
        <end position="491"/>
    </location>
</feature>
<keyword evidence="2" id="KW-0812">Transmembrane</keyword>
<reference evidence="4 5" key="1">
    <citation type="journal article" date="2021" name="Sci. Rep.">
        <title>Genome sequencing of the multicellular alga Astrephomene provides insights into convergent evolution of germ-soma differentiation.</title>
        <authorList>
            <person name="Yamashita S."/>
            <person name="Yamamoto K."/>
            <person name="Matsuzaki R."/>
            <person name="Suzuki S."/>
            <person name="Yamaguchi H."/>
            <person name="Hirooka S."/>
            <person name="Minakuchi Y."/>
            <person name="Miyagishima S."/>
            <person name="Kawachi M."/>
            <person name="Toyoda A."/>
            <person name="Nozaki H."/>
        </authorList>
    </citation>
    <scope>NUCLEOTIDE SEQUENCE [LARGE SCALE GENOMIC DNA]</scope>
    <source>
        <strain evidence="4 5">NIES-4017</strain>
    </source>
</reference>
<feature type="region of interest" description="Disordered" evidence="1">
    <location>
        <begin position="267"/>
        <end position="288"/>
    </location>
</feature>
<feature type="chain" id="PRO_5042085380" description="TNFR-Cys domain-containing protein" evidence="3">
    <location>
        <begin position="26"/>
        <end position="596"/>
    </location>
</feature>
<keyword evidence="2" id="KW-0472">Membrane</keyword>
<dbReference type="PANTHER" id="PTHR47236">
    <property type="entry name" value="GENE, 32742-RELATED-RELATED"/>
    <property type="match status" value="1"/>
</dbReference>